<dbReference type="SUPFAM" id="SSF81665">
    <property type="entry name" value="Calcium ATPase, transmembrane domain M"/>
    <property type="match status" value="1"/>
</dbReference>
<dbReference type="PANTHER" id="PTHR24093:SF369">
    <property type="entry name" value="CALCIUM-TRANSPORTING ATPASE"/>
    <property type="match status" value="1"/>
</dbReference>
<dbReference type="Pfam" id="PF00689">
    <property type="entry name" value="Cation_ATPase_C"/>
    <property type="match status" value="1"/>
</dbReference>
<protein>
    <recommendedName>
        <fullName evidence="5">Cation-transporting P-type ATPase C-terminal domain-containing protein</fullName>
    </recommendedName>
</protein>
<keyword evidence="4" id="KW-0812">Transmembrane</keyword>
<sequence length="157" mass="17207">MSPISDNPLTAVDAMFVCALVLFGDGTEALIIGALALATDPASPVLLDRNPDKKTDPLVTVNMTKRIIGQSSFLMAIIFTFHFLGSQILGFHHTGDSTLKKHHNDIVWTLISKMFVFAGIFKSFNCRRLDQKLNILRGCGGIGISWPPPPPRLPYKS</sequence>
<dbReference type="EMBL" id="JAKELL010000193">
    <property type="protein sequence ID" value="KAH8978944.1"/>
    <property type="molecule type" value="Genomic_DNA"/>
</dbReference>
<keyword evidence="7" id="KW-1185">Reference proteome</keyword>
<gene>
    <name evidence="6" type="ORF">EDB92DRAFT_1955712</name>
</gene>
<reference evidence="6" key="1">
    <citation type="submission" date="2022-01" db="EMBL/GenBank/DDBJ databases">
        <title>Comparative genomics reveals a dynamic genome evolution in the ectomycorrhizal milk-cap (Lactarius) mushrooms.</title>
        <authorList>
            <consortium name="DOE Joint Genome Institute"/>
            <person name="Lebreton A."/>
            <person name="Tang N."/>
            <person name="Kuo A."/>
            <person name="LaButti K."/>
            <person name="Drula E."/>
            <person name="Barry K."/>
            <person name="Clum A."/>
            <person name="Lipzen A."/>
            <person name="Mousain D."/>
            <person name="Ng V."/>
            <person name="Wang R."/>
            <person name="Wang X."/>
            <person name="Dai Y."/>
            <person name="Henrissat B."/>
            <person name="Grigoriev I.V."/>
            <person name="Guerin-Laguette A."/>
            <person name="Yu F."/>
            <person name="Martin F.M."/>
        </authorList>
    </citation>
    <scope>NUCLEOTIDE SEQUENCE</scope>
    <source>
        <strain evidence="6">QP</strain>
    </source>
</reference>
<keyword evidence="4" id="KW-0472">Membrane</keyword>
<proteinExistence type="predicted"/>
<evidence type="ECO:0000313" key="6">
    <source>
        <dbReference type="EMBL" id="KAH8978944.1"/>
    </source>
</evidence>
<dbReference type="AlphaFoldDB" id="A0AAD4Q2N4"/>
<evidence type="ECO:0000313" key="7">
    <source>
        <dbReference type="Proteomes" id="UP001201163"/>
    </source>
</evidence>
<dbReference type="PANTHER" id="PTHR24093">
    <property type="entry name" value="CATION TRANSPORTING ATPASE"/>
    <property type="match status" value="1"/>
</dbReference>
<dbReference type="GO" id="GO:0046872">
    <property type="term" value="F:metal ion binding"/>
    <property type="evidence" value="ECO:0007669"/>
    <property type="project" value="UniProtKB-KW"/>
</dbReference>
<evidence type="ECO:0000256" key="1">
    <source>
        <dbReference type="ARBA" id="ARBA00004127"/>
    </source>
</evidence>
<dbReference type="GO" id="GO:0006874">
    <property type="term" value="P:intracellular calcium ion homeostasis"/>
    <property type="evidence" value="ECO:0007669"/>
    <property type="project" value="TreeGrafter"/>
</dbReference>
<name>A0AAD4Q2N4_9AGAM</name>
<comment type="caution">
    <text evidence="6">The sequence shown here is derived from an EMBL/GenBank/DDBJ whole genome shotgun (WGS) entry which is preliminary data.</text>
</comment>
<dbReference type="InterPro" id="IPR023298">
    <property type="entry name" value="ATPase_P-typ_TM_dom_sf"/>
</dbReference>
<feature type="domain" description="Cation-transporting P-type ATPase C-terminal" evidence="5">
    <location>
        <begin position="32"/>
        <end position="133"/>
    </location>
</feature>
<evidence type="ECO:0000256" key="2">
    <source>
        <dbReference type="ARBA" id="ARBA00022723"/>
    </source>
</evidence>
<dbReference type="Proteomes" id="UP001201163">
    <property type="component" value="Unassembled WGS sequence"/>
</dbReference>
<dbReference type="InterPro" id="IPR006068">
    <property type="entry name" value="ATPase_P-typ_cation-transptr_C"/>
</dbReference>
<evidence type="ECO:0000259" key="5">
    <source>
        <dbReference type="Pfam" id="PF00689"/>
    </source>
</evidence>
<feature type="transmembrane region" description="Helical" evidence="4">
    <location>
        <begin position="106"/>
        <end position="124"/>
    </location>
</feature>
<comment type="subcellular location">
    <subcellularLocation>
        <location evidence="1">Endomembrane system</location>
        <topology evidence="1">Multi-pass membrane protein</topology>
    </subcellularLocation>
</comment>
<keyword evidence="2" id="KW-0479">Metal-binding</keyword>
<keyword evidence="4" id="KW-1133">Transmembrane helix</keyword>
<evidence type="ECO:0000256" key="4">
    <source>
        <dbReference type="SAM" id="Phobius"/>
    </source>
</evidence>
<keyword evidence="3" id="KW-0460">Magnesium</keyword>
<dbReference type="Gene3D" id="1.20.1110.10">
    <property type="entry name" value="Calcium-transporting ATPase, transmembrane domain"/>
    <property type="match status" value="1"/>
</dbReference>
<feature type="transmembrane region" description="Helical" evidence="4">
    <location>
        <begin position="73"/>
        <end position="94"/>
    </location>
</feature>
<organism evidence="6 7">
    <name type="scientific">Lactarius akahatsu</name>
    <dbReference type="NCBI Taxonomy" id="416441"/>
    <lineage>
        <taxon>Eukaryota</taxon>
        <taxon>Fungi</taxon>
        <taxon>Dikarya</taxon>
        <taxon>Basidiomycota</taxon>
        <taxon>Agaricomycotina</taxon>
        <taxon>Agaricomycetes</taxon>
        <taxon>Russulales</taxon>
        <taxon>Russulaceae</taxon>
        <taxon>Lactarius</taxon>
    </lineage>
</organism>
<dbReference type="GO" id="GO:0012505">
    <property type="term" value="C:endomembrane system"/>
    <property type="evidence" value="ECO:0007669"/>
    <property type="project" value="UniProtKB-SubCell"/>
</dbReference>
<evidence type="ECO:0000256" key="3">
    <source>
        <dbReference type="ARBA" id="ARBA00022842"/>
    </source>
</evidence>
<dbReference type="GO" id="GO:0005388">
    <property type="term" value="F:P-type calcium transporter activity"/>
    <property type="evidence" value="ECO:0007669"/>
    <property type="project" value="TreeGrafter"/>
</dbReference>
<accession>A0AAD4Q2N4</accession>
<dbReference type="GO" id="GO:0005886">
    <property type="term" value="C:plasma membrane"/>
    <property type="evidence" value="ECO:0007669"/>
    <property type="project" value="TreeGrafter"/>
</dbReference>